<name>A0A6P1GQZ4_SPHYA</name>
<dbReference type="RefSeq" id="WP_092959967.1">
    <property type="nucleotide sequence ID" value="NZ_CP047222.1"/>
</dbReference>
<dbReference type="Proteomes" id="UP000464086">
    <property type="component" value="Plasmid unnamed4"/>
</dbReference>
<organism evidence="1 2">
    <name type="scientific">Sphingobium yanoikuyae</name>
    <name type="common">Sphingomonas yanoikuyae</name>
    <dbReference type="NCBI Taxonomy" id="13690"/>
    <lineage>
        <taxon>Bacteria</taxon>
        <taxon>Pseudomonadati</taxon>
        <taxon>Pseudomonadota</taxon>
        <taxon>Alphaproteobacteria</taxon>
        <taxon>Sphingomonadales</taxon>
        <taxon>Sphingomonadaceae</taxon>
        <taxon>Sphingobium</taxon>
    </lineage>
</organism>
<dbReference type="EMBL" id="CP047222">
    <property type="protein sequence ID" value="QHD70878.1"/>
    <property type="molecule type" value="Genomic_DNA"/>
</dbReference>
<evidence type="ECO:0000313" key="2">
    <source>
        <dbReference type="Proteomes" id="UP000464086"/>
    </source>
</evidence>
<protein>
    <submittedName>
        <fullName evidence="1">Uncharacterized protein</fullName>
    </submittedName>
</protein>
<dbReference type="AlphaFoldDB" id="A0A6P1GQZ4"/>
<geneLocation type="plasmid" evidence="1">
    <name>unnamed4</name>
</geneLocation>
<keyword evidence="1" id="KW-0614">Plasmid</keyword>
<evidence type="ECO:0000313" key="1">
    <source>
        <dbReference type="EMBL" id="QHD70878.1"/>
    </source>
</evidence>
<reference evidence="1 2" key="1">
    <citation type="submission" date="2019-12" db="EMBL/GenBank/DDBJ databases">
        <title>Functional and genomic insights into the Sphingobium yanoikuyae YC-JY1, a bacterium efficiently degrading bisphenol A.</title>
        <authorList>
            <person name="Jia Y."/>
            <person name="Li X."/>
            <person name="Wang J."/>
            <person name="Eltoukhy A."/>
            <person name="Lamraoui I."/>
            <person name="Yan Y."/>
        </authorList>
    </citation>
    <scope>NUCLEOTIDE SEQUENCE [LARGE SCALE GENOMIC DNA]</scope>
    <source>
        <strain evidence="1 2">YC-JY1</strain>
        <plasmid evidence="1 2">unnamed4</plasmid>
    </source>
</reference>
<accession>A0A6P1GQZ4</accession>
<sequence>MPDSEEKLGLWLGAASRSMRAIKFSVRHADERMALLSKRQLGYVHELADELDDLTLMHSNFEVFETTHTPEKLDKIYRLVEQLEQSTR</sequence>
<gene>
    <name evidence="1" type="ORF">GS397_27670</name>
</gene>
<proteinExistence type="predicted"/>